<proteinExistence type="inferred from homology"/>
<keyword evidence="5 9" id="KW-1133">Transmembrane helix</keyword>
<evidence type="ECO:0000256" key="3">
    <source>
        <dbReference type="ARBA" id="ARBA00022679"/>
    </source>
</evidence>
<feature type="transmembrane region" description="Helical" evidence="9">
    <location>
        <begin position="351"/>
        <end position="373"/>
    </location>
</feature>
<evidence type="ECO:0000256" key="4">
    <source>
        <dbReference type="ARBA" id="ARBA00022692"/>
    </source>
</evidence>
<comment type="subcellular location">
    <subcellularLocation>
        <location evidence="1">Cell membrane</location>
        <topology evidence="1">Multi-pass membrane protein</topology>
    </subcellularLocation>
</comment>
<evidence type="ECO:0000313" key="10">
    <source>
        <dbReference type="EMBL" id="SDY99231.1"/>
    </source>
</evidence>
<keyword evidence="11" id="KW-1185">Reference proteome</keyword>
<keyword evidence="3 10" id="KW-0808">Transferase</keyword>
<evidence type="ECO:0000256" key="2">
    <source>
        <dbReference type="ARBA" id="ARBA00022475"/>
    </source>
</evidence>
<dbReference type="Proteomes" id="UP000199515">
    <property type="component" value="Unassembled WGS sequence"/>
</dbReference>
<keyword evidence="10" id="KW-0328">Glycosyltransferase</keyword>
<feature type="transmembrane region" description="Helical" evidence="9">
    <location>
        <begin position="322"/>
        <end position="339"/>
    </location>
</feature>
<dbReference type="AlphaFoldDB" id="A0A1H3PDS5"/>
<feature type="transmembrane region" description="Helical" evidence="9">
    <location>
        <begin position="121"/>
        <end position="138"/>
    </location>
</feature>
<evidence type="ECO:0000256" key="5">
    <source>
        <dbReference type="ARBA" id="ARBA00022989"/>
    </source>
</evidence>
<dbReference type="OrthoDB" id="9774600at2"/>
<feature type="compositionally biased region" description="Basic and acidic residues" evidence="8">
    <location>
        <begin position="383"/>
        <end position="396"/>
    </location>
</feature>
<sequence length="407" mass="43368">MTSMIFARRRGELLLIVSAVVAGIAVLAAVCSFGPIDLEVYRFGSQALVAGHDLYGPLPATRAGVSLPFIYPPFGALVLLPLAIPPLAVASVLLTVLTMASLWAALRVVIRRLWTVAPRRASLAALVLTAPSLALEPVRSTLSFGQINMLVMALVVVDCLAEKPPWPRGMLVGIAAAIKVTPAAFLLFFLLRKDFRAAMTVVATGAAASAFAFVMAPGASLKYWFSGQLTGAGGLAASPLHTNQTIAAALRRLHLPPDGLLWWVLAGLVIIAAVLVIRRAEPPMAVMVTAAAALVISPISWSHHWVWIAPALLVFAKSAPRWLTVTVAVVFVAGPFMMLPGGGDRELAWSAWQHVIGNVYLILVLAFLAWQLFGSRQLAAGRHEQQEHEQDPHDHQAATATTAGLRV</sequence>
<evidence type="ECO:0000256" key="1">
    <source>
        <dbReference type="ARBA" id="ARBA00004651"/>
    </source>
</evidence>
<feature type="compositionally biased region" description="Polar residues" evidence="8">
    <location>
        <begin position="398"/>
        <end position="407"/>
    </location>
</feature>
<protein>
    <submittedName>
        <fullName evidence="10">Alpha-1,2-mannosyltransferase</fullName>
    </submittedName>
</protein>
<feature type="transmembrane region" description="Helical" evidence="9">
    <location>
        <begin position="87"/>
        <end position="109"/>
    </location>
</feature>
<feature type="transmembrane region" description="Helical" evidence="9">
    <location>
        <begin position="283"/>
        <end position="301"/>
    </location>
</feature>
<feature type="region of interest" description="Disordered" evidence="8">
    <location>
        <begin position="383"/>
        <end position="407"/>
    </location>
</feature>
<evidence type="ECO:0000256" key="7">
    <source>
        <dbReference type="ARBA" id="ARBA00024033"/>
    </source>
</evidence>
<feature type="transmembrane region" description="Helical" evidence="9">
    <location>
        <begin position="170"/>
        <end position="191"/>
    </location>
</feature>
<keyword evidence="6 9" id="KW-0472">Membrane</keyword>
<evidence type="ECO:0000256" key="8">
    <source>
        <dbReference type="SAM" id="MobiDB-lite"/>
    </source>
</evidence>
<evidence type="ECO:0000313" key="11">
    <source>
        <dbReference type="Proteomes" id="UP000199515"/>
    </source>
</evidence>
<keyword evidence="4 9" id="KW-0812">Transmembrane</keyword>
<reference evidence="10 11" key="1">
    <citation type="submission" date="2016-10" db="EMBL/GenBank/DDBJ databases">
        <authorList>
            <person name="de Groot N.N."/>
        </authorList>
    </citation>
    <scope>NUCLEOTIDE SEQUENCE [LARGE SCALE GENOMIC DNA]</scope>
    <source>
        <strain evidence="10 11">CPCC 202699</strain>
    </source>
</reference>
<dbReference type="GO" id="GO:0016758">
    <property type="term" value="F:hexosyltransferase activity"/>
    <property type="evidence" value="ECO:0007669"/>
    <property type="project" value="InterPro"/>
</dbReference>
<organism evidence="10 11">
    <name type="scientific">Amycolatopsis xylanica</name>
    <dbReference type="NCBI Taxonomy" id="589385"/>
    <lineage>
        <taxon>Bacteria</taxon>
        <taxon>Bacillati</taxon>
        <taxon>Actinomycetota</taxon>
        <taxon>Actinomycetes</taxon>
        <taxon>Pseudonocardiales</taxon>
        <taxon>Pseudonocardiaceae</taxon>
        <taxon>Amycolatopsis</taxon>
    </lineage>
</organism>
<dbReference type="Pfam" id="PF09594">
    <property type="entry name" value="GT87"/>
    <property type="match status" value="1"/>
</dbReference>
<feature type="transmembrane region" description="Helical" evidence="9">
    <location>
        <begin position="260"/>
        <end position="277"/>
    </location>
</feature>
<keyword evidence="2" id="KW-1003">Cell membrane</keyword>
<dbReference type="InterPro" id="IPR018584">
    <property type="entry name" value="GT87"/>
</dbReference>
<comment type="similarity">
    <text evidence="7">Belongs to the glycosyltransferase 87 family.</text>
</comment>
<dbReference type="STRING" id="589385.SAMN05421504_108165"/>
<evidence type="ECO:0000256" key="9">
    <source>
        <dbReference type="SAM" id="Phobius"/>
    </source>
</evidence>
<dbReference type="EMBL" id="FNON01000008">
    <property type="protein sequence ID" value="SDY99231.1"/>
    <property type="molecule type" value="Genomic_DNA"/>
</dbReference>
<evidence type="ECO:0000256" key="6">
    <source>
        <dbReference type="ARBA" id="ARBA00023136"/>
    </source>
</evidence>
<accession>A0A1H3PDS5</accession>
<dbReference type="GO" id="GO:0005886">
    <property type="term" value="C:plasma membrane"/>
    <property type="evidence" value="ECO:0007669"/>
    <property type="project" value="UniProtKB-SubCell"/>
</dbReference>
<name>A0A1H3PDS5_9PSEU</name>
<gene>
    <name evidence="10" type="ORF">SAMN05421504_108165</name>
</gene>
<dbReference type="RefSeq" id="WP_091295506.1">
    <property type="nucleotide sequence ID" value="NZ_FNON01000008.1"/>
</dbReference>
<feature type="transmembrane region" description="Helical" evidence="9">
    <location>
        <begin position="197"/>
        <end position="216"/>
    </location>
</feature>